<dbReference type="InterPro" id="IPR018060">
    <property type="entry name" value="HTH_AraC"/>
</dbReference>
<evidence type="ECO:0000259" key="4">
    <source>
        <dbReference type="PROSITE" id="PS01124"/>
    </source>
</evidence>
<proteinExistence type="predicted"/>
<keyword evidence="3" id="KW-0804">Transcription</keyword>
<keyword evidence="1" id="KW-0805">Transcription regulation</keyword>
<feature type="domain" description="HTH araC/xylS-type" evidence="4">
    <location>
        <begin position="173"/>
        <end position="271"/>
    </location>
</feature>
<evidence type="ECO:0000313" key="6">
    <source>
        <dbReference type="Proteomes" id="UP000234849"/>
    </source>
</evidence>
<dbReference type="RefSeq" id="WP_101880253.1">
    <property type="nucleotide sequence ID" value="NZ_CAXULC010000022.1"/>
</dbReference>
<dbReference type="InterPro" id="IPR003313">
    <property type="entry name" value="AraC-bd"/>
</dbReference>
<reference evidence="5 6" key="1">
    <citation type="journal article" date="2017" name="Genome Med.">
        <title>A novel Ruminococcus gnavus clade enriched in inflammatory bowel disease patients.</title>
        <authorList>
            <person name="Hall A.B."/>
            <person name="Yassour M."/>
            <person name="Sauk J."/>
            <person name="Garner A."/>
            <person name="Jiang X."/>
            <person name="Arthur T."/>
            <person name="Lagoudas G.K."/>
            <person name="Vatanen T."/>
            <person name="Fornelos N."/>
            <person name="Wilson R."/>
            <person name="Bertha M."/>
            <person name="Cohen M."/>
            <person name="Garber J."/>
            <person name="Khalili H."/>
            <person name="Gevers D."/>
            <person name="Ananthakrishnan A.N."/>
            <person name="Kugathasan S."/>
            <person name="Lander E.S."/>
            <person name="Blainey P."/>
            <person name="Vlamakis H."/>
            <person name="Xavier R.J."/>
            <person name="Huttenhower C."/>
        </authorList>
    </citation>
    <scope>NUCLEOTIDE SEQUENCE [LARGE SCALE GENOMIC DNA]</scope>
    <source>
        <strain evidence="5 6">RJX1118</strain>
    </source>
</reference>
<evidence type="ECO:0000256" key="3">
    <source>
        <dbReference type="ARBA" id="ARBA00023163"/>
    </source>
</evidence>
<dbReference type="AlphaFoldDB" id="A0A2N5NEN6"/>
<sequence length="273" mass="32668">MQYNHELIVPNEDLPFKMFIFEGKEGNYKRETHWHRSVEIFAVCDGELCFYIKEKPYPLVQGEFMIVNSNEVHAVHSPKPNQTIVLQIPIRLFENYFTGEGFIWFTHNPVDRDERLMELIRQMYEVYIKKERGYEMEVKGLFYLVMHLLVSEYQRIDVTEAQLRDNKNLNRLSTITSYIKENYASEMTLESLAKIFGYSPTYLSRMFQKYAGVNFKAYLQDIRLRYAWKEVKDSDKTLSEIAMENGFPNSKALARSFQKKYRMLPSEYRKREK</sequence>
<dbReference type="InterPro" id="IPR037923">
    <property type="entry name" value="HTH-like"/>
</dbReference>
<dbReference type="PANTHER" id="PTHR43280:SF2">
    <property type="entry name" value="HTH-TYPE TRANSCRIPTIONAL REGULATOR EXSA"/>
    <property type="match status" value="1"/>
</dbReference>
<dbReference type="SMART" id="SM00342">
    <property type="entry name" value="HTH_ARAC"/>
    <property type="match status" value="1"/>
</dbReference>
<dbReference type="Gene3D" id="2.60.120.10">
    <property type="entry name" value="Jelly Rolls"/>
    <property type="match status" value="1"/>
</dbReference>
<dbReference type="SUPFAM" id="SSF51215">
    <property type="entry name" value="Regulatory protein AraC"/>
    <property type="match status" value="1"/>
</dbReference>
<protein>
    <submittedName>
        <fullName evidence="5">AraC family transcriptional regulator</fullName>
    </submittedName>
</protein>
<dbReference type="GO" id="GO:0043565">
    <property type="term" value="F:sequence-specific DNA binding"/>
    <property type="evidence" value="ECO:0007669"/>
    <property type="project" value="InterPro"/>
</dbReference>
<dbReference type="Gene3D" id="1.10.10.60">
    <property type="entry name" value="Homeodomain-like"/>
    <property type="match status" value="2"/>
</dbReference>
<dbReference type="InterPro" id="IPR009057">
    <property type="entry name" value="Homeodomain-like_sf"/>
</dbReference>
<dbReference type="GO" id="GO:0003700">
    <property type="term" value="F:DNA-binding transcription factor activity"/>
    <property type="evidence" value="ECO:0007669"/>
    <property type="project" value="InterPro"/>
</dbReference>
<comment type="caution">
    <text evidence="5">The sequence shown here is derived from an EMBL/GenBank/DDBJ whole genome shotgun (WGS) entry which is preliminary data.</text>
</comment>
<evidence type="ECO:0000256" key="2">
    <source>
        <dbReference type="ARBA" id="ARBA00023125"/>
    </source>
</evidence>
<keyword evidence="2" id="KW-0238">DNA-binding</keyword>
<evidence type="ECO:0000313" key="5">
    <source>
        <dbReference type="EMBL" id="PLT52642.1"/>
    </source>
</evidence>
<dbReference type="Pfam" id="PF12833">
    <property type="entry name" value="HTH_18"/>
    <property type="match status" value="1"/>
</dbReference>
<name>A0A2N5NEN6_MEDGN</name>
<gene>
    <name evidence="5" type="ORF">CDL18_14260</name>
</gene>
<evidence type="ECO:0000256" key="1">
    <source>
        <dbReference type="ARBA" id="ARBA00023015"/>
    </source>
</evidence>
<dbReference type="InterPro" id="IPR014710">
    <property type="entry name" value="RmlC-like_jellyroll"/>
</dbReference>
<dbReference type="Proteomes" id="UP000234849">
    <property type="component" value="Unassembled WGS sequence"/>
</dbReference>
<dbReference type="PROSITE" id="PS01124">
    <property type="entry name" value="HTH_ARAC_FAMILY_2"/>
    <property type="match status" value="1"/>
</dbReference>
<dbReference type="PANTHER" id="PTHR43280">
    <property type="entry name" value="ARAC-FAMILY TRANSCRIPTIONAL REGULATOR"/>
    <property type="match status" value="1"/>
</dbReference>
<accession>A0A2N5NEN6</accession>
<dbReference type="Pfam" id="PF02311">
    <property type="entry name" value="AraC_binding"/>
    <property type="match status" value="1"/>
</dbReference>
<dbReference type="SUPFAM" id="SSF46689">
    <property type="entry name" value="Homeodomain-like"/>
    <property type="match status" value="2"/>
</dbReference>
<organism evidence="5 6">
    <name type="scientific">Mediterraneibacter gnavus</name>
    <name type="common">Ruminococcus gnavus</name>
    <dbReference type="NCBI Taxonomy" id="33038"/>
    <lineage>
        <taxon>Bacteria</taxon>
        <taxon>Bacillati</taxon>
        <taxon>Bacillota</taxon>
        <taxon>Clostridia</taxon>
        <taxon>Lachnospirales</taxon>
        <taxon>Lachnospiraceae</taxon>
        <taxon>Mediterraneibacter</taxon>
    </lineage>
</organism>
<dbReference type="EMBL" id="NIHM01000028">
    <property type="protein sequence ID" value="PLT52642.1"/>
    <property type="molecule type" value="Genomic_DNA"/>
</dbReference>